<evidence type="ECO:0000256" key="4">
    <source>
        <dbReference type="ARBA" id="ARBA00022499"/>
    </source>
</evidence>
<evidence type="ECO:0000256" key="5">
    <source>
        <dbReference type="ARBA" id="ARBA00022553"/>
    </source>
</evidence>
<dbReference type="PANTHER" id="PTHR31169:SF15">
    <property type="entry name" value="EXPRESSED PROTEIN"/>
    <property type="match status" value="1"/>
</dbReference>
<dbReference type="Pfam" id="PF10497">
    <property type="entry name" value="zf-4CXXC_R1"/>
    <property type="match status" value="1"/>
</dbReference>
<keyword evidence="7" id="KW-0805">Transcription regulation</keyword>
<dbReference type="GO" id="GO:0006355">
    <property type="term" value="P:regulation of DNA-templated transcription"/>
    <property type="evidence" value="ECO:0007669"/>
    <property type="project" value="InterPro"/>
</dbReference>
<dbReference type="GO" id="GO:0005634">
    <property type="term" value="C:nucleus"/>
    <property type="evidence" value="ECO:0007669"/>
    <property type="project" value="UniProtKB-SubCell"/>
</dbReference>
<evidence type="ECO:0000256" key="10">
    <source>
        <dbReference type="SAM" id="MobiDB-lite"/>
    </source>
</evidence>
<proteinExistence type="predicted"/>
<dbReference type="EMBL" id="OY731401">
    <property type="protein sequence ID" value="CAJ1952112.1"/>
    <property type="molecule type" value="Genomic_DNA"/>
</dbReference>
<evidence type="ECO:0000256" key="1">
    <source>
        <dbReference type="ARBA" id="ARBA00004123"/>
    </source>
</evidence>
<keyword evidence="8" id="KW-0804">Transcription</keyword>
<evidence type="ECO:0000256" key="3">
    <source>
        <dbReference type="ARBA" id="ARBA00022490"/>
    </source>
</evidence>
<keyword evidence="9" id="KW-0539">Nucleus</keyword>
<dbReference type="AlphaFoldDB" id="A0AA86VP03"/>
<keyword evidence="6" id="KW-0832">Ubl conjugation</keyword>
<keyword evidence="3" id="KW-0963">Cytoplasm</keyword>
<dbReference type="InterPro" id="IPR040221">
    <property type="entry name" value="CDCA7/CDA7L"/>
</dbReference>
<dbReference type="Proteomes" id="UP001189624">
    <property type="component" value="Chromosome 4"/>
</dbReference>
<organism evidence="12 13">
    <name type="scientific">Sphenostylis stenocarpa</name>
    <dbReference type="NCBI Taxonomy" id="92480"/>
    <lineage>
        <taxon>Eukaryota</taxon>
        <taxon>Viridiplantae</taxon>
        <taxon>Streptophyta</taxon>
        <taxon>Embryophyta</taxon>
        <taxon>Tracheophyta</taxon>
        <taxon>Spermatophyta</taxon>
        <taxon>Magnoliopsida</taxon>
        <taxon>eudicotyledons</taxon>
        <taxon>Gunneridae</taxon>
        <taxon>Pentapetalae</taxon>
        <taxon>rosids</taxon>
        <taxon>fabids</taxon>
        <taxon>Fabales</taxon>
        <taxon>Fabaceae</taxon>
        <taxon>Papilionoideae</taxon>
        <taxon>50 kb inversion clade</taxon>
        <taxon>NPAAA clade</taxon>
        <taxon>indigoferoid/millettioid clade</taxon>
        <taxon>Phaseoleae</taxon>
        <taxon>Sphenostylis</taxon>
    </lineage>
</organism>
<evidence type="ECO:0000259" key="11">
    <source>
        <dbReference type="Pfam" id="PF10497"/>
    </source>
</evidence>
<feature type="compositionally biased region" description="Low complexity" evidence="10">
    <location>
        <begin position="82"/>
        <end position="114"/>
    </location>
</feature>
<name>A0AA86VP03_9FABA</name>
<evidence type="ECO:0000313" key="12">
    <source>
        <dbReference type="EMBL" id="CAJ1952112.1"/>
    </source>
</evidence>
<evidence type="ECO:0000256" key="2">
    <source>
        <dbReference type="ARBA" id="ARBA00004496"/>
    </source>
</evidence>
<reference evidence="12" key="1">
    <citation type="submission" date="2023-10" db="EMBL/GenBank/DDBJ databases">
        <authorList>
            <person name="Domelevo Entfellner J.-B."/>
        </authorList>
    </citation>
    <scope>NUCLEOTIDE SEQUENCE</scope>
</reference>
<gene>
    <name evidence="12" type="ORF">AYBTSS11_LOCUS15126</name>
</gene>
<keyword evidence="4" id="KW-1017">Isopeptide bond</keyword>
<feature type="domain" description="Zinc-finger" evidence="11">
    <location>
        <begin position="167"/>
        <end position="276"/>
    </location>
</feature>
<comment type="subcellular location">
    <subcellularLocation>
        <location evidence="2">Cytoplasm</location>
    </subcellularLocation>
    <subcellularLocation>
        <location evidence="1">Nucleus</location>
    </subcellularLocation>
</comment>
<dbReference type="GO" id="GO:0005737">
    <property type="term" value="C:cytoplasm"/>
    <property type="evidence" value="ECO:0007669"/>
    <property type="project" value="UniProtKB-SubCell"/>
</dbReference>
<evidence type="ECO:0000256" key="8">
    <source>
        <dbReference type="ARBA" id="ARBA00023163"/>
    </source>
</evidence>
<dbReference type="Gramene" id="rna-AYBTSS11_LOCUS15126">
    <property type="protein sequence ID" value="CAJ1952112.1"/>
    <property type="gene ID" value="gene-AYBTSS11_LOCUS15126"/>
</dbReference>
<evidence type="ECO:0000256" key="9">
    <source>
        <dbReference type="ARBA" id="ARBA00023242"/>
    </source>
</evidence>
<keyword evidence="5" id="KW-0597">Phosphoprotein</keyword>
<accession>A0AA86VP03</accession>
<evidence type="ECO:0000256" key="6">
    <source>
        <dbReference type="ARBA" id="ARBA00022843"/>
    </source>
</evidence>
<feature type="region of interest" description="Disordered" evidence="10">
    <location>
        <begin position="79"/>
        <end position="116"/>
    </location>
</feature>
<keyword evidence="13" id="KW-1185">Reference proteome</keyword>
<dbReference type="PANTHER" id="PTHR31169">
    <property type="entry name" value="OS05G0300700 PROTEIN"/>
    <property type="match status" value="1"/>
</dbReference>
<evidence type="ECO:0000256" key="7">
    <source>
        <dbReference type="ARBA" id="ARBA00023015"/>
    </source>
</evidence>
<protein>
    <recommendedName>
        <fullName evidence="11">Zinc-finger domain-containing protein</fullName>
    </recommendedName>
</protein>
<dbReference type="InterPro" id="IPR018866">
    <property type="entry name" value="Znf-4CXXC_R1"/>
</dbReference>
<sequence>MERVTMERVTEQVECEYEAFRRACMLDNQACVALESLGAAKTVSQYQQQVDEQQALQLYEMNDNGLTPVRRSTRISNKLKASLSQPSTSSQPPRITSKPSKITSKSSKSTSIIPQPLTINFPQPLFNPAQDKVSLHKKRKRPAKTTVLDLLDGSAKRCDSKGRGSVYDPVVGICCHFCRQKKLCGEEDCKRCGNLDVNEPCMGKTNCSACNSSTGVFCRACLKVRYGEEMDEVKKDTGWLCAHCLEKSGTRPYWICNSSICMRKRKIAPTGIAVYKGVMLDLSFAFVIL</sequence>
<evidence type="ECO:0000313" key="13">
    <source>
        <dbReference type="Proteomes" id="UP001189624"/>
    </source>
</evidence>